<dbReference type="GO" id="GO:0003677">
    <property type="term" value="F:DNA binding"/>
    <property type="evidence" value="ECO:0007669"/>
    <property type="project" value="InterPro"/>
</dbReference>
<dbReference type="PANTHER" id="PTHR11070:SF63">
    <property type="entry name" value="DNA HELICASE IV"/>
    <property type="match status" value="1"/>
</dbReference>
<proteinExistence type="inferred from homology"/>
<dbReference type="GO" id="GO:0043138">
    <property type="term" value="F:3'-5' DNA helicase activity"/>
    <property type="evidence" value="ECO:0007669"/>
    <property type="project" value="UniProtKB-EC"/>
</dbReference>
<sequence>MSIDIPIVLGLAAIIVIAVSLYVCIRRRLQAIVKDKNESITEELYGYDAGKRQLENEINERPKSHDDINDFVESKFADSFITHENEREIKDFFNPLYVELSSLLKRMNIFSITDEKITDFIYQYEHISNLVKQHNAQQEDRNIKATKDFFDHILKYPLDLQQRKAIISEEDNCLVVSSAGSGKTSSIVGKVKYLTEIKHVDPKKILLISYTNKAAAELTDRMDIQGLRGYTFHKLALDIIAREQKAKPSICDNTDSLFVSIFHQLLEDEKFKQAILVYFIDYQVQETDEEKRLKQKRQKLASMKDNRIKAVMPDMDGKPVYVRSEEEKKLCFVLSSLGLKFRYEEAYEHQVLDEYHSQYRPDFSIHYEKNGIQKRLYLENFGVDEHGMVPMWFAESKGISYEECNKRYGDGITWKRELHRKFGTTLIETSSADFHYFDIAEKVKKLLKKEGVPFAEIPGEKLYDMVLPKNSKEEKVFIRLAVTFITLMKTNCKSISEIRNLANKAHDERSLFIIDNIICPVYEKYVECMENSQQKDFTDIILEATKLCEKWQQSPYEYIIVDEFQDISMDRYRFLQALRKGEPKSKLFCVGDDWQSIYRFSGSDLSLFTDFESFFGHTDLKKIETTYRFGNPLVKLSSEFIQRNPVQIAKHISPFNESAHTDMLFYEYDRYNYAFTVSSIIASIPSDKSVFLLGRYSFDDYYLSHNFQSVKRGNKFFYIINGREIEFLTVHKSKGLEADYVILLQCNKDTFGFPSLMNDDPILNLILGKGDEYPYGEERRLFYVAITRAKTRTFIMYHTKCPSVFVTEFLHPERLKEDYSPHRNANKRWGRKGDAYLLKLFSDGMSIKQISQLMGRSQTSIVMRLLKLGVSF</sequence>
<dbReference type="InterPro" id="IPR013986">
    <property type="entry name" value="DExx_box_DNA_helicase_dom_sf"/>
</dbReference>
<dbReference type="GO" id="GO:0016787">
    <property type="term" value="F:hydrolase activity"/>
    <property type="evidence" value="ECO:0007669"/>
    <property type="project" value="UniProtKB-UniRule"/>
</dbReference>
<dbReference type="GO" id="GO:0005524">
    <property type="term" value="F:ATP binding"/>
    <property type="evidence" value="ECO:0007669"/>
    <property type="project" value="UniProtKB-UniRule"/>
</dbReference>
<keyword evidence="4 10" id="KW-0347">Helicase</keyword>
<evidence type="ECO:0000256" key="8">
    <source>
        <dbReference type="ARBA" id="ARBA00034808"/>
    </source>
</evidence>
<dbReference type="PROSITE" id="PS51198">
    <property type="entry name" value="UVRD_HELICASE_ATP_BIND"/>
    <property type="match status" value="1"/>
</dbReference>
<evidence type="ECO:0000313" key="13">
    <source>
        <dbReference type="EMBL" id="OXL44886.1"/>
    </source>
</evidence>
<reference evidence="13 14" key="1">
    <citation type="submission" date="2017-07" db="EMBL/GenBank/DDBJ databases">
        <title>Draft genome sequence of Prevotella copri isolated from the gut of healthy adult Indian.</title>
        <authorList>
            <person name="Das B."/>
            <person name="Bag S."/>
            <person name="Ghosh T.S."/>
        </authorList>
    </citation>
    <scope>NUCLEOTIDE SEQUENCE [LARGE SCALE GENOMIC DNA]</scope>
    <source>
        <strain evidence="13 14">Indica</strain>
    </source>
</reference>
<dbReference type="PANTHER" id="PTHR11070">
    <property type="entry name" value="UVRD / RECB / PCRA DNA HELICASE FAMILY MEMBER"/>
    <property type="match status" value="1"/>
</dbReference>
<feature type="transmembrane region" description="Helical" evidence="11">
    <location>
        <begin position="6"/>
        <end position="25"/>
    </location>
</feature>
<evidence type="ECO:0000256" key="11">
    <source>
        <dbReference type="SAM" id="Phobius"/>
    </source>
</evidence>
<comment type="catalytic activity">
    <reaction evidence="9">
        <text>ATP + H2O = ADP + phosphate + H(+)</text>
        <dbReference type="Rhea" id="RHEA:13065"/>
        <dbReference type="ChEBI" id="CHEBI:15377"/>
        <dbReference type="ChEBI" id="CHEBI:15378"/>
        <dbReference type="ChEBI" id="CHEBI:30616"/>
        <dbReference type="ChEBI" id="CHEBI:43474"/>
        <dbReference type="ChEBI" id="CHEBI:456216"/>
        <dbReference type="EC" id="5.6.2.4"/>
    </reaction>
</comment>
<dbReference type="RefSeq" id="WP_089543224.1">
    <property type="nucleotide sequence ID" value="NZ_NMPZ01000004.1"/>
</dbReference>
<dbReference type="InterPro" id="IPR000212">
    <property type="entry name" value="DNA_helicase_UvrD/REP"/>
</dbReference>
<keyword evidence="3 10" id="KW-0378">Hydrolase</keyword>
<evidence type="ECO:0000256" key="4">
    <source>
        <dbReference type="ARBA" id="ARBA00022806"/>
    </source>
</evidence>
<dbReference type="Pfam" id="PF13361">
    <property type="entry name" value="UvrD_C"/>
    <property type="match status" value="1"/>
</dbReference>
<dbReference type="AlphaFoldDB" id="A0AA91TLP9"/>
<accession>A0AA91TLP9</accession>
<dbReference type="EC" id="5.6.2.4" evidence="8"/>
<dbReference type="Gene3D" id="1.10.10.160">
    <property type="match status" value="1"/>
</dbReference>
<protein>
    <recommendedName>
        <fullName evidence="8">DNA 3'-5' helicase</fullName>
        <ecNumber evidence="8">5.6.2.4</ecNumber>
    </recommendedName>
</protein>
<dbReference type="Gene3D" id="3.40.50.300">
    <property type="entry name" value="P-loop containing nucleotide triphosphate hydrolases"/>
    <property type="match status" value="3"/>
</dbReference>
<evidence type="ECO:0000256" key="3">
    <source>
        <dbReference type="ARBA" id="ARBA00022801"/>
    </source>
</evidence>
<dbReference type="GO" id="GO:0005829">
    <property type="term" value="C:cytosol"/>
    <property type="evidence" value="ECO:0007669"/>
    <property type="project" value="TreeGrafter"/>
</dbReference>
<keyword evidence="11" id="KW-0472">Membrane</keyword>
<dbReference type="SUPFAM" id="SSF52540">
    <property type="entry name" value="P-loop containing nucleoside triphosphate hydrolases"/>
    <property type="match status" value="1"/>
</dbReference>
<dbReference type="GO" id="GO:0000725">
    <property type="term" value="P:recombinational repair"/>
    <property type="evidence" value="ECO:0007669"/>
    <property type="project" value="TreeGrafter"/>
</dbReference>
<keyword evidence="11" id="KW-1133">Transmembrane helix</keyword>
<organism evidence="13 14">
    <name type="scientific">Segatella copri</name>
    <dbReference type="NCBI Taxonomy" id="165179"/>
    <lineage>
        <taxon>Bacteria</taxon>
        <taxon>Pseudomonadati</taxon>
        <taxon>Bacteroidota</taxon>
        <taxon>Bacteroidia</taxon>
        <taxon>Bacteroidales</taxon>
        <taxon>Prevotellaceae</taxon>
        <taxon>Segatella</taxon>
    </lineage>
</organism>
<feature type="binding site" evidence="10">
    <location>
        <begin position="177"/>
        <end position="184"/>
    </location>
    <ligand>
        <name>ATP</name>
        <dbReference type="ChEBI" id="CHEBI:30616"/>
    </ligand>
</feature>
<dbReference type="InterPro" id="IPR014016">
    <property type="entry name" value="UvrD-like_ATP-bd"/>
</dbReference>
<dbReference type="InterPro" id="IPR014017">
    <property type="entry name" value="DNA_helicase_UvrD-like_C"/>
</dbReference>
<evidence type="ECO:0000313" key="14">
    <source>
        <dbReference type="Proteomes" id="UP000215155"/>
    </source>
</evidence>
<comment type="catalytic activity">
    <reaction evidence="7">
        <text>Couples ATP hydrolysis with the unwinding of duplex DNA by translocating in the 3'-5' direction.</text>
        <dbReference type="EC" id="5.6.2.4"/>
    </reaction>
</comment>
<evidence type="ECO:0000256" key="5">
    <source>
        <dbReference type="ARBA" id="ARBA00022840"/>
    </source>
</evidence>
<gene>
    <name evidence="13" type="ORF">CFT61_04035</name>
</gene>
<keyword evidence="5 10" id="KW-0067">ATP-binding</keyword>
<keyword evidence="11" id="KW-0812">Transmembrane</keyword>
<evidence type="ECO:0000259" key="12">
    <source>
        <dbReference type="PROSITE" id="PS51198"/>
    </source>
</evidence>
<evidence type="ECO:0000256" key="2">
    <source>
        <dbReference type="ARBA" id="ARBA00022741"/>
    </source>
</evidence>
<name>A0AA91TLP9_9BACT</name>
<feature type="domain" description="UvrD-like helicase ATP-binding" evidence="12">
    <location>
        <begin position="156"/>
        <end position="630"/>
    </location>
</feature>
<evidence type="ECO:0000256" key="10">
    <source>
        <dbReference type="PROSITE-ProRule" id="PRU00560"/>
    </source>
</evidence>
<evidence type="ECO:0000256" key="6">
    <source>
        <dbReference type="ARBA" id="ARBA00023235"/>
    </source>
</evidence>
<comment type="caution">
    <text evidence="13">The sequence shown here is derived from an EMBL/GenBank/DDBJ whole genome shotgun (WGS) entry which is preliminary data.</text>
</comment>
<dbReference type="Proteomes" id="UP000215155">
    <property type="component" value="Unassembled WGS sequence"/>
</dbReference>
<keyword evidence="2 10" id="KW-0547">Nucleotide-binding</keyword>
<evidence type="ECO:0000256" key="1">
    <source>
        <dbReference type="ARBA" id="ARBA00009922"/>
    </source>
</evidence>
<dbReference type="EMBL" id="NMPZ01000004">
    <property type="protein sequence ID" value="OXL44886.1"/>
    <property type="molecule type" value="Genomic_DNA"/>
</dbReference>
<dbReference type="InterPro" id="IPR027417">
    <property type="entry name" value="P-loop_NTPase"/>
</dbReference>
<keyword evidence="6" id="KW-0413">Isomerase</keyword>
<evidence type="ECO:0000256" key="7">
    <source>
        <dbReference type="ARBA" id="ARBA00034617"/>
    </source>
</evidence>
<evidence type="ECO:0000256" key="9">
    <source>
        <dbReference type="ARBA" id="ARBA00048988"/>
    </source>
</evidence>
<dbReference type="Pfam" id="PF00580">
    <property type="entry name" value="UvrD-helicase"/>
    <property type="match status" value="1"/>
</dbReference>
<comment type="similarity">
    <text evidence="1">Belongs to the helicase family. UvrD subfamily.</text>
</comment>